<gene>
    <name evidence="2" type="ORF">GCM10023214_31590</name>
</gene>
<feature type="compositionally biased region" description="Polar residues" evidence="1">
    <location>
        <begin position="43"/>
        <end position="53"/>
    </location>
</feature>
<evidence type="ECO:0000256" key="1">
    <source>
        <dbReference type="SAM" id="MobiDB-lite"/>
    </source>
</evidence>
<dbReference type="EMBL" id="BAABIB010000067">
    <property type="protein sequence ID" value="GAA5163413.1"/>
    <property type="molecule type" value="Genomic_DNA"/>
</dbReference>
<feature type="region of interest" description="Disordered" evidence="1">
    <location>
        <begin position="33"/>
        <end position="53"/>
    </location>
</feature>
<evidence type="ECO:0000313" key="3">
    <source>
        <dbReference type="Proteomes" id="UP001500192"/>
    </source>
</evidence>
<name>A0ABP9QKD3_9PSEU</name>
<accession>A0ABP9QKD3</accession>
<keyword evidence="3" id="KW-1185">Reference proteome</keyword>
<dbReference type="Proteomes" id="UP001500192">
    <property type="component" value="Unassembled WGS sequence"/>
</dbReference>
<reference evidence="3" key="1">
    <citation type="journal article" date="2019" name="Int. J. Syst. Evol. Microbiol.">
        <title>The Global Catalogue of Microorganisms (GCM) 10K type strain sequencing project: providing services to taxonomists for standard genome sequencing and annotation.</title>
        <authorList>
            <consortium name="The Broad Institute Genomics Platform"/>
            <consortium name="The Broad Institute Genome Sequencing Center for Infectious Disease"/>
            <person name="Wu L."/>
            <person name="Ma J."/>
        </authorList>
    </citation>
    <scope>NUCLEOTIDE SEQUENCE [LARGE SCALE GENOMIC DNA]</scope>
    <source>
        <strain evidence="3">JCM 18054</strain>
    </source>
</reference>
<comment type="caution">
    <text evidence="2">The sequence shown here is derived from an EMBL/GenBank/DDBJ whole genome shotgun (WGS) entry which is preliminary data.</text>
</comment>
<sequence length="84" mass="8482">MLSARWEAGNAPPGTETGARIAVDTAEATCSGTSIPAGPSKWIQPSPSAGNNPRIRATSNAMGTRYGGVISLRVRGWAMGAPGG</sequence>
<organism evidence="2 3">
    <name type="scientific">Amycolatopsis dongchuanensis</name>
    <dbReference type="NCBI Taxonomy" id="1070866"/>
    <lineage>
        <taxon>Bacteria</taxon>
        <taxon>Bacillati</taxon>
        <taxon>Actinomycetota</taxon>
        <taxon>Actinomycetes</taxon>
        <taxon>Pseudonocardiales</taxon>
        <taxon>Pseudonocardiaceae</taxon>
        <taxon>Amycolatopsis</taxon>
    </lineage>
</organism>
<evidence type="ECO:0000313" key="2">
    <source>
        <dbReference type="EMBL" id="GAA5163413.1"/>
    </source>
</evidence>
<proteinExistence type="predicted"/>
<protein>
    <submittedName>
        <fullName evidence="2">Uncharacterized protein</fullName>
    </submittedName>
</protein>